<dbReference type="GO" id="GO:0061631">
    <property type="term" value="F:ubiquitin conjugating enzyme activity"/>
    <property type="evidence" value="ECO:0007669"/>
    <property type="project" value="UniProtKB-EC"/>
</dbReference>
<keyword evidence="3 7" id="KW-0547">Nucleotide-binding</keyword>
<dbReference type="Proteomes" id="UP000541444">
    <property type="component" value="Unassembled WGS sequence"/>
</dbReference>
<dbReference type="CDD" id="cd23804">
    <property type="entry name" value="UBCc_UBE2S"/>
    <property type="match status" value="1"/>
</dbReference>
<keyword evidence="5 7" id="KW-0067">ATP-binding</keyword>
<dbReference type="FunFam" id="3.10.110.10:FF:000031">
    <property type="entry name" value="Ubiquitin-conjugating enzyme E2 22"/>
    <property type="match status" value="1"/>
</dbReference>
<dbReference type="PANTHER" id="PTHR24067">
    <property type="entry name" value="UBIQUITIN-CONJUGATING ENZYME E2"/>
    <property type="match status" value="1"/>
</dbReference>
<dbReference type="PROSITE" id="PS50127">
    <property type="entry name" value="UBC_2"/>
    <property type="match status" value="1"/>
</dbReference>
<keyword evidence="10" id="KW-1185">Reference proteome</keyword>
<dbReference type="InterPro" id="IPR016135">
    <property type="entry name" value="UBQ-conjugating_enzyme/RWD"/>
</dbReference>
<protein>
    <recommendedName>
        <fullName evidence="1">E2 ubiquitin-conjugating enzyme</fullName>
        <ecNumber evidence="1">2.3.2.23</ecNumber>
    </recommendedName>
</protein>
<proteinExistence type="inferred from homology"/>
<comment type="similarity">
    <text evidence="7">Belongs to the ubiquitin-conjugating enzyme family.</text>
</comment>
<dbReference type="EC" id="2.3.2.23" evidence="1"/>
<dbReference type="SUPFAM" id="SSF54495">
    <property type="entry name" value="UBC-like"/>
    <property type="match status" value="1"/>
</dbReference>
<evidence type="ECO:0000256" key="3">
    <source>
        <dbReference type="ARBA" id="ARBA00022741"/>
    </source>
</evidence>
<dbReference type="InterPro" id="IPR000608">
    <property type="entry name" value="UBC"/>
</dbReference>
<evidence type="ECO:0000256" key="5">
    <source>
        <dbReference type="ARBA" id="ARBA00022840"/>
    </source>
</evidence>
<keyword evidence="2" id="KW-0808">Transferase</keyword>
<name>A0A7J7N9T2_9MAGN</name>
<feature type="domain" description="UBC core" evidence="8">
    <location>
        <begin position="246"/>
        <end position="387"/>
    </location>
</feature>
<evidence type="ECO:0000313" key="9">
    <source>
        <dbReference type="EMBL" id="KAF6163896.1"/>
    </source>
</evidence>
<evidence type="ECO:0000259" key="8">
    <source>
        <dbReference type="PROSITE" id="PS50127"/>
    </source>
</evidence>
<dbReference type="AlphaFoldDB" id="A0A7J7N9T2"/>
<organism evidence="9 10">
    <name type="scientific">Kingdonia uniflora</name>
    <dbReference type="NCBI Taxonomy" id="39325"/>
    <lineage>
        <taxon>Eukaryota</taxon>
        <taxon>Viridiplantae</taxon>
        <taxon>Streptophyta</taxon>
        <taxon>Embryophyta</taxon>
        <taxon>Tracheophyta</taxon>
        <taxon>Spermatophyta</taxon>
        <taxon>Magnoliopsida</taxon>
        <taxon>Ranunculales</taxon>
        <taxon>Circaeasteraceae</taxon>
        <taxon>Kingdonia</taxon>
    </lineage>
</organism>
<reference evidence="9 10" key="1">
    <citation type="journal article" date="2020" name="IScience">
        <title>Genome Sequencing of the Endangered Kingdonia uniflora (Circaeasteraceae, Ranunculales) Reveals Potential Mechanisms of Evolutionary Specialization.</title>
        <authorList>
            <person name="Sun Y."/>
            <person name="Deng T."/>
            <person name="Zhang A."/>
            <person name="Moore M.J."/>
            <person name="Landis J.B."/>
            <person name="Lin N."/>
            <person name="Zhang H."/>
            <person name="Zhang X."/>
            <person name="Huang J."/>
            <person name="Zhang X."/>
            <person name="Sun H."/>
            <person name="Wang H."/>
        </authorList>
    </citation>
    <scope>NUCLEOTIDE SEQUENCE [LARGE SCALE GENOMIC DNA]</scope>
    <source>
        <strain evidence="9">TB1705</strain>
        <tissue evidence="9">Leaf</tissue>
    </source>
</reference>
<evidence type="ECO:0000313" key="10">
    <source>
        <dbReference type="Proteomes" id="UP000541444"/>
    </source>
</evidence>
<dbReference type="EMBL" id="JACGCM010000957">
    <property type="protein sequence ID" value="KAF6163896.1"/>
    <property type="molecule type" value="Genomic_DNA"/>
</dbReference>
<evidence type="ECO:0000256" key="7">
    <source>
        <dbReference type="RuleBase" id="RU362109"/>
    </source>
</evidence>
<evidence type="ECO:0000256" key="2">
    <source>
        <dbReference type="ARBA" id="ARBA00022679"/>
    </source>
</evidence>
<evidence type="ECO:0000256" key="4">
    <source>
        <dbReference type="ARBA" id="ARBA00022786"/>
    </source>
</evidence>
<accession>A0A7J7N9T2</accession>
<sequence length="387" mass="43023">MLITDKVTTPPPPGMLSRRWLSHFESNSSSGKPYKMVSPPIITAGTGKLKSTLCTPDAAKKKKPQHTPFSSVKKCMISAGMLSTPLNLAVWPYSDSLVGTIDKIARLGTAAPDPSIWGKINVVLFVIWMSRNDLIFNNIKPNHVCAVNRAKNYYISPKLEKDGYDSTRAADPEEAVAVAVIRGMEVALERGMEKVLVLTDCRRLISAFETRYTDLSWGALTLAPEMWTSVHPVFKSCATNENLPPNVIRQLAKELKNLDETPPEGIKVVINEDDFSNICADIEGPAGTPYENGVFRMKLLLSRDFPHSPPKGYFLTKIFHPNVATNGEICVNTLKRDWNPSHGLRHVLLVVRCLLIEPYPESALNEKAGKLLLEDYEDYAKHARQVV</sequence>
<dbReference type="InterPro" id="IPR023313">
    <property type="entry name" value="UBQ-conjugating_AS"/>
</dbReference>
<keyword evidence="4 7" id="KW-0833">Ubl conjugation pathway</keyword>
<evidence type="ECO:0000256" key="1">
    <source>
        <dbReference type="ARBA" id="ARBA00012486"/>
    </source>
</evidence>
<dbReference type="InterPro" id="IPR050113">
    <property type="entry name" value="Ub_conjugating_enzyme"/>
</dbReference>
<feature type="active site" description="Glycyl thioester intermediate" evidence="6">
    <location>
        <position position="330"/>
    </location>
</feature>
<gene>
    <name evidence="9" type="ORF">GIB67_024751</name>
</gene>
<dbReference type="SMART" id="SM00212">
    <property type="entry name" value="UBCc"/>
    <property type="match status" value="1"/>
</dbReference>
<dbReference type="Gene3D" id="3.10.110.10">
    <property type="entry name" value="Ubiquitin Conjugating Enzyme"/>
    <property type="match status" value="1"/>
</dbReference>
<comment type="caution">
    <text evidence="9">The sequence shown here is derived from an EMBL/GenBank/DDBJ whole genome shotgun (WGS) entry which is preliminary data.</text>
</comment>
<dbReference type="Pfam" id="PF00179">
    <property type="entry name" value="UQ_con"/>
    <property type="match status" value="1"/>
</dbReference>
<dbReference type="GO" id="GO:0005524">
    <property type="term" value="F:ATP binding"/>
    <property type="evidence" value="ECO:0007669"/>
    <property type="project" value="UniProtKB-UniRule"/>
</dbReference>
<dbReference type="OrthoDB" id="1906820at2759"/>
<evidence type="ECO:0000256" key="6">
    <source>
        <dbReference type="PROSITE-ProRule" id="PRU10133"/>
    </source>
</evidence>
<dbReference type="PROSITE" id="PS00183">
    <property type="entry name" value="UBC_1"/>
    <property type="match status" value="1"/>
</dbReference>